<dbReference type="Proteomes" id="UP000191025">
    <property type="component" value="Unassembled WGS sequence"/>
</dbReference>
<feature type="transmembrane region" description="Helical" evidence="1">
    <location>
        <begin position="195"/>
        <end position="217"/>
    </location>
</feature>
<evidence type="ECO:0000313" key="2">
    <source>
        <dbReference type="EMBL" id="OPH33651.1"/>
    </source>
</evidence>
<gene>
    <name evidence="2" type="ORF">B5J94_12760</name>
</gene>
<comment type="caution">
    <text evidence="2">The sequence shown here is derived from an EMBL/GenBank/DDBJ whole genome shotgun (WGS) entry which is preliminary data.</text>
</comment>
<feature type="transmembrane region" description="Helical" evidence="1">
    <location>
        <begin position="14"/>
        <end position="32"/>
    </location>
</feature>
<evidence type="ECO:0000313" key="3">
    <source>
        <dbReference type="Proteomes" id="UP000191025"/>
    </source>
</evidence>
<feature type="transmembrane region" description="Helical" evidence="1">
    <location>
        <begin position="39"/>
        <end position="58"/>
    </location>
</feature>
<reference evidence="3" key="1">
    <citation type="submission" date="2017-03" db="EMBL/GenBank/DDBJ databases">
        <title>Draft genome sequence of Moraxella equi CCUG 4950T type strain.</title>
        <authorList>
            <person name="Salva-Serra F."/>
            <person name="Engstrom-Jakobsson H."/>
            <person name="Thorell K."/>
            <person name="Jaen-Luchoro D."/>
            <person name="Gonzales-Siles L."/>
            <person name="Karlsson R."/>
            <person name="Yazdan S."/>
            <person name="Boulund F."/>
            <person name="Johnning A."/>
            <person name="Engstrand L."/>
            <person name="Kristiansson E."/>
            <person name="Moore E."/>
        </authorList>
    </citation>
    <scope>NUCLEOTIDE SEQUENCE [LARGE SCALE GENOMIC DNA]</scope>
    <source>
        <strain evidence="3">CCUG 4441</strain>
    </source>
</reference>
<evidence type="ECO:0000256" key="1">
    <source>
        <dbReference type="SAM" id="Phobius"/>
    </source>
</evidence>
<dbReference type="AlphaFoldDB" id="A0A1V4GMV3"/>
<keyword evidence="1" id="KW-0812">Transmembrane</keyword>
<keyword evidence="1" id="KW-1133">Transmembrane helix</keyword>
<feature type="transmembrane region" description="Helical" evidence="1">
    <location>
        <begin position="64"/>
        <end position="86"/>
    </location>
</feature>
<organism evidence="2 3">
    <name type="scientific">Moraxella lacunata</name>
    <dbReference type="NCBI Taxonomy" id="477"/>
    <lineage>
        <taxon>Bacteria</taxon>
        <taxon>Pseudomonadati</taxon>
        <taxon>Pseudomonadota</taxon>
        <taxon>Gammaproteobacteria</taxon>
        <taxon>Moraxellales</taxon>
        <taxon>Moraxellaceae</taxon>
        <taxon>Moraxella</taxon>
    </lineage>
</organism>
<keyword evidence="1" id="KW-0472">Membrane</keyword>
<accession>A0A1V4GMV3</accession>
<feature type="transmembrane region" description="Helical" evidence="1">
    <location>
        <begin position="268"/>
        <end position="287"/>
    </location>
</feature>
<name>A0A1V4GMV3_MORLA</name>
<feature type="transmembrane region" description="Helical" evidence="1">
    <location>
        <begin position="237"/>
        <end position="261"/>
    </location>
</feature>
<dbReference type="EMBL" id="MXAN01000104">
    <property type="protein sequence ID" value="OPH33651.1"/>
    <property type="molecule type" value="Genomic_DNA"/>
</dbReference>
<sequence length="289" mass="33380">MVFFMNKDIQFNKWLLIASICYAIFALCFGYFYSFTKSFFFAIIANIILIIGCYHHYIGKNLTTNYALIGFVLMFVSFAFDGVDIIHQKPLAKSKNELIQVTGIIPNERFMVQSGKYHDYYFRLGDENLNCAENTSDTCKKAYDYKGQTATAWYQTGAKNGKLLYELKVGNYSIYDFDSQLDFYQKQRQKFYQDIYLTLILYHLPLLIFALLSHYSLKRYYPNLHEDDINIPTQNETSLGVVLLGFISGLSVILGFILLLWGKSNQNHLLSIQGLVIILIFGAIFCFTV</sequence>
<proteinExistence type="predicted"/>
<protein>
    <submittedName>
        <fullName evidence="2">Uncharacterized protein</fullName>
    </submittedName>
</protein>